<accession>A0AAE0BZE8</accession>
<name>A0AAE0BZE8_9CHLO</name>
<protein>
    <submittedName>
        <fullName evidence="2">Uncharacterized protein</fullName>
    </submittedName>
</protein>
<feature type="compositionally biased region" description="Basic and acidic residues" evidence="1">
    <location>
        <begin position="1"/>
        <end position="10"/>
    </location>
</feature>
<evidence type="ECO:0000313" key="2">
    <source>
        <dbReference type="EMBL" id="KAK3245591.1"/>
    </source>
</evidence>
<dbReference type="EMBL" id="LGRX02030514">
    <property type="protein sequence ID" value="KAK3245591.1"/>
    <property type="molecule type" value="Genomic_DNA"/>
</dbReference>
<reference evidence="2 3" key="1">
    <citation type="journal article" date="2015" name="Genome Biol. Evol.">
        <title>Comparative Genomics of a Bacterivorous Green Alga Reveals Evolutionary Causalities and Consequences of Phago-Mixotrophic Mode of Nutrition.</title>
        <authorList>
            <person name="Burns J.A."/>
            <person name="Paasch A."/>
            <person name="Narechania A."/>
            <person name="Kim E."/>
        </authorList>
    </citation>
    <scope>NUCLEOTIDE SEQUENCE [LARGE SCALE GENOMIC DNA]</scope>
    <source>
        <strain evidence="2 3">PLY_AMNH</strain>
    </source>
</reference>
<dbReference type="Proteomes" id="UP001190700">
    <property type="component" value="Unassembled WGS sequence"/>
</dbReference>
<evidence type="ECO:0000313" key="3">
    <source>
        <dbReference type="Proteomes" id="UP001190700"/>
    </source>
</evidence>
<sequence length="75" mass="8729">QKQKDVERNPQHGTIHTKREEQTERFKAWGIKEDMSNEERLKAIQMWIAKTAKPGSMQTFYAHTNVQETSNGAVQ</sequence>
<keyword evidence="3" id="KW-1185">Reference proteome</keyword>
<organism evidence="2 3">
    <name type="scientific">Cymbomonas tetramitiformis</name>
    <dbReference type="NCBI Taxonomy" id="36881"/>
    <lineage>
        <taxon>Eukaryota</taxon>
        <taxon>Viridiplantae</taxon>
        <taxon>Chlorophyta</taxon>
        <taxon>Pyramimonadophyceae</taxon>
        <taxon>Pyramimonadales</taxon>
        <taxon>Pyramimonadaceae</taxon>
        <taxon>Cymbomonas</taxon>
    </lineage>
</organism>
<evidence type="ECO:0000256" key="1">
    <source>
        <dbReference type="SAM" id="MobiDB-lite"/>
    </source>
</evidence>
<comment type="caution">
    <text evidence="2">The sequence shown here is derived from an EMBL/GenBank/DDBJ whole genome shotgun (WGS) entry which is preliminary data.</text>
</comment>
<feature type="compositionally biased region" description="Basic and acidic residues" evidence="1">
    <location>
        <begin position="17"/>
        <end position="27"/>
    </location>
</feature>
<gene>
    <name evidence="2" type="ORF">CYMTET_44852</name>
</gene>
<dbReference type="AlphaFoldDB" id="A0AAE0BZE8"/>
<feature type="non-terminal residue" evidence="2">
    <location>
        <position position="1"/>
    </location>
</feature>
<feature type="region of interest" description="Disordered" evidence="1">
    <location>
        <begin position="1"/>
        <end position="27"/>
    </location>
</feature>
<proteinExistence type="predicted"/>